<keyword evidence="2" id="KW-1185">Reference proteome</keyword>
<protein>
    <recommendedName>
        <fullName evidence="3">Phage portal protein</fullName>
    </recommendedName>
</protein>
<sequence>MPDWTLTENGYAPAGTVPARDSVEALETAWRLEQLSEALADAQALLAKDDAGWARLGDVTAEETPEARKARVGRARLMAGANALIKRGLGLRIGYIWGQGVELSIRQDEDSPVDVNAVLQTFLDDPSNRATFTGADARERLEHTLGTDGELGLACDTDPVTGRVQVRRVPAEQITDRITDPEDAATVRFYRREFTVQPLNVDGTKGTAQTRVVWHPALGYTPPVGQRQPQIGCKPVRWDQPIRWVSVNRVGESWRGVGDVEAALPWAKASKEFLEQWALLMRALTRIAWRATSKGDKTQQTARQMQTAVSQDVVGGTAVMSPGQTLEAVPKTGATIDADSGRPLQMMVASALGVPVTMLLGDPGATGARAVAETLDQPTELEMGRRRRLWAEVMRDIVDHVIDAAVIGLRGPLRGTVVQQGDRRLVTLPEGASRTLVVAWPSWDSTSVDVLMKAIAAADGTDTVPPLVLLRLILQAFGVDDIDEIIKTVTDDQGRFVPPADVVAQARADADQDGQGL</sequence>
<evidence type="ECO:0000313" key="1">
    <source>
        <dbReference type="EMBL" id="RCK68276.1"/>
    </source>
</evidence>
<organism evidence="1 2">
    <name type="scientific">Desertihabitans brevis</name>
    <dbReference type="NCBI Taxonomy" id="2268447"/>
    <lineage>
        <taxon>Bacteria</taxon>
        <taxon>Bacillati</taxon>
        <taxon>Actinomycetota</taxon>
        <taxon>Actinomycetes</taxon>
        <taxon>Propionibacteriales</taxon>
        <taxon>Propionibacteriaceae</taxon>
        <taxon>Desertihabitans</taxon>
    </lineage>
</organism>
<reference evidence="1 2" key="1">
    <citation type="submission" date="2018-07" db="EMBL/GenBank/DDBJ databases">
        <title>Desertimonas flava gen. nov. sp. nov.</title>
        <authorList>
            <person name="Liu S."/>
        </authorList>
    </citation>
    <scope>NUCLEOTIDE SEQUENCE [LARGE SCALE GENOMIC DNA]</scope>
    <source>
        <strain evidence="1 2">16Sb5-5</strain>
    </source>
</reference>
<accession>A0A367YQV8</accession>
<dbReference type="RefSeq" id="WP_114127837.1">
    <property type="nucleotide sequence ID" value="NZ_QOUI01000012.1"/>
</dbReference>
<evidence type="ECO:0000313" key="2">
    <source>
        <dbReference type="Proteomes" id="UP000252770"/>
    </source>
</evidence>
<dbReference type="AlphaFoldDB" id="A0A367YQV8"/>
<proteinExistence type="predicted"/>
<name>A0A367YQV8_9ACTN</name>
<dbReference type="EMBL" id="QOUI01000012">
    <property type="protein sequence ID" value="RCK68276.1"/>
    <property type="molecule type" value="Genomic_DNA"/>
</dbReference>
<evidence type="ECO:0008006" key="3">
    <source>
        <dbReference type="Google" id="ProtNLM"/>
    </source>
</evidence>
<gene>
    <name evidence="1" type="ORF">DT076_16650</name>
</gene>
<dbReference type="Proteomes" id="UP000252770">
    <property type="component" value="Unassembled WGS sequence"/>
</dbReference>
<comment type="caution">
    <text evidence="1">The sequence shown here is derived from an EMBL/GenBank/DDBJ whole genome shotgun (WGS) entry which is preliminary data.</text>
</comment>